<reference evidence="3" key="1">
    <citation type="submission" date="2020-05" db="EMBL/GenBank/DDBJ databases">
        <title>Sulfur intermediates as new biogeochemical hubs in an aquatic model microbial ecosystem.</title>
        <authorList>
            <person name="Vigneron A."/>
        </authorList>
    </citation>
    <scope>NUCLEOTIDE SEQUENCE</scope>
    <source>
        <strain evidence="3">Bin.250</strain>
    </source>
</reference>
<protein>
    <submittedName>
        <fullName evidence="3">GNAT family N-acetyltransferase</fullName>
    </submittedName>
</protein>
<dbReference type="Pfam" id="PF13508">
    <property type="entry name" value="Acetyltransf_7"/>
    <property type="match status" value="1"/>
</dbReference>
<name>A0A972VXZ3_9GAMM</name>
<comment type="caution">
    <text evidence="3">The sequence shown here is derived from an EMBL/GenBank/DDBJ whole genome shotgun (WGS) entry which is preliminary data.</text>
</comment>
<keyword evidence="1" id="KW-0808">Transferase</keyword>
<dbReference type="SUPFAM" id="SSF55729">
    <property type="entry name" value="Acyl-CoA N-acyltransferases (Nat)"/>
    <property type="match status" value="1"/>
</dbReference>
<evidence type="ECO:0000256" key="1">
    <source>
        <dbReference type="ARBA" id="ARBA00022679"/>
    </source>
</evidence>
<dbReference type="Gene3D" id="3.40.630.30">
    <property type="match status" value="1"/>
</dbReference>
<evidence type="ECO:0000259" key="2">
    <source>
        <dbReference type="PROSITE" id="PS51186"/>
    </source>
</evidence>
<sequence>MNDITIRAYRRDDQLAAISIHDRARPIELLGACDARAFVPLVDDREDFEEFLSARKLVAERGEQVLGFVGIEDDQVGWLYVDPDCARQGIGRQLLRQALSLIDQGAQVHVLDGNQPALALYLSEGFRRFDQFDSDNHGYPCRVLMLVRPAG</sequence>
<gene>
    <name evidence="3" type="ORF">HQ497_07020</name>
</gene>
<dbReference type="PANTHER" id="PTHR13947:SF37">
    <property type="entry name" value="LD18367P"/>
    <property type="match status" value="1"/>
</dbReference>
<dbReference type="AlphaFoldDB" id="A0A972VXZ3"/>
<dbReference type="PROSITE" id="PS51186">
    <property type="entry name" value="GNAT"/>
    <property type="match status" value="1"/>
</dbReference>
<dbReference type="Proteomes" id="UP000754644">
    <property type="component" value="Unassembled WGS sequence"/>
</dbReference>
<proteinExistence type="predicted"/>
<evidence type="ECO:0000313" key="4">
    <source>
        <dbReference type="Proteomes" id="UP000754644"/>
    </source>
</evidence>
<dbReference type="EMBL" id="JABMOJ010000261">
    <property type="protein sequence ID" value="NQV65097.1"/>
    <property type="molecule type" value="Genomic_DNA"/>
</dbReference>
<evidence type="ECO:0000313" key="3">
    <source>
        <dbReference type="EMBL" id="NQV65097.1"/>
    </source>
</evidence>
<dbReference type="PANTHER" id="PTHR13947">
    <property type="entry name" value="GNAT FAMILY N-ACETYLTRANSFERASE"/>
    <property type="match status" value="1"/>
</dbReference>
<accession>A0A972VXZ3</accession>
<dbReference type="GO" id="GO:0008080">
    <property type="term" value="F:N-acetyltransferase activity"/>
    <property type="evidence" value="ECO:0007669"/>
    <property type="project" value="InterPro"/>
</dbReference>
<dbReference type="CDD" id="cd04301">
    <property type="entry name" value="NAT_SF"/>
    <property type="match status" value="1"/>
</dbReference>
<dbReference type="InterPro" id="IPR016181">
    <property type="entry name" value="Acyl_CoA_acyltransferase"/>
</dbReference>
<dbReference type="InterPro" id="IPR050769">
    <property type="entry name" value="NAT_camello-type"/>
</dbReference>
<organism evidence="3 4">
    <name type="scientific">SAR86 cluster bacterium</name>
    <dbReference type="NCBI Taxonomy" id="2030880"/>
    <lineage>
        <taxon>Bacteria</taxon>
        <taxon>Pseudomonadati</taxon>
        <taxon>Pseudomonadota</taxon>
        <taxon>Gammaproteobacteria</taxon>
        <taxon>SAR86 cluster</taxon>
    </lineage>
</organism>
<feature type="domain" description="N-acetyltransferase" evidence="2">
    <location>
        <begin position="4"/>
        <end position="150"/>
    </location>
</feature>
<dbReference type="InterPro" id="IPR000182">
    <property type="entry name" value="GNAT_dom"/>
</dbReference>